<dbReference type="InterPro" id="IPR010817">
    <property type="entry name" value="HemY_N"/>
</dbReference>
<dbReference type="Pfam" id="PF07219">
    <property type="entry name" value="HemY_N"/>
    <property type="match status" value="1"/>
</dbReference>
<reference evidence="12 13" key="1">
    <citation type="submission" date="2016-02" db="EMBL/GenBank/DDBJ databases">
        <authorList>
            <person name="Wen L."/>
            <person name="He K."/>
            <person name="Yang H."/>
        </authorList>
    </citation>
    <scope>NUCLEOTIDE SEQUENCE [LARGE SCALE GENOMIC DNA]</scope>
    <source>
        <strain evidence="12">ShG14-8</strain>
    </source>
</reference>
<evidence type="ECO:0000313" key="12">
    <source>
        <dbReference type="EMBL" id="KXS33282.1"/>
    </source>
</evidence>
<reference evidence="12 13" key="2">
    <citation type="submission" date="2016-03" db="EMBL/GenBank/DDBJ databases">
        <title>New uncultured bacterium of the family Gallionellaceae from acid mine drainage: description and reconstruction of genome based on metagenomic analysis of microbial community.</title>
        <authorList>
            <person name="Kadnikov V."/>
            <person name="Ivasenko D."/>
            <person name="Beletsky A."/>
            <person name="Mardanov A."/>
            <person name="Danilova E."/>
            <person name="Pimenov N."/>
            <person name="Karnachuk O."/>
            <person name="Ravin N."/>
        </authorList>
    </citation>
    <scope>NUCLEOTIDE SEQUENCE [LARGE SCALE GENOMIC DNA]</scope>
    <source>
        <strain evidence="12">ShG14-8</strain>
    </source>
</reference>
<keyword evidence="9" id="KW-0627">Porphyrin biosynthesis</keyword>
<protein>
    <submittedName>
        <fullName evidence="12">HemY domain protein</fullName>
    </submittedName>
</protein>
<dbReference type="NCBIfam" id="TIGR00540">
    <property type="entry name" value="TPR_hemY_coli"/>
    <property type="match status" value="1"/>
</dbReference>
<dbReference type="PATRIC" id="fig|1796491.3.peg.637"/>
<evidence type="ECO:0000256" key="9">
    <source>
        <dbReference type="ARBA" id="ARBA00023244"/>
    </source>
</evidence>
<evidence type="ECO:0000256" key="4">
    <source>
        <dbReference type="ARBA" id="ARBA00022475"/>
    </source>
</evidence>
<dbReference type="AlphaFoldDB" id="A0A139BWH4"/>
<evidence type="ECO:0000256" key="6">
    <source>
        <dbReference type="ARBA" id="ARBA00022692"/>
    </source>
</evidence>
<evidence type="ECO:0000256" key="7">
    <source>
        <dbReference type="ARBA" id="ARBA00022989"/>
    </source>
</evidence>
<comment type="function">
    <text evidence="1">Involved in a late step of protoheme IX synthesis.</text>
</comment>
<dbReference type="EMBL" id="LSLI01000008">
    <property type="protein sequence ID" value="KXS33282.1"/>
    <property type="molecule type" value="Genomic_DNA"/>
</dbReference>
<keyword evidence="8 10" id="KW-0472">Membrane</keyword>
<organism evidence="12 13">
    <name type="scientific">Candidatus Gallionella acididurans</name>
    <dbReference type="NCBI Taxonomy" id="1796491"/>
    <lineage>
        <taxon>Bacteria</taxon>
        <taxon>Pseudomonadati</taxon>
        <taxon>Pseudomonadota</taxon>
        <taxon>Betaproteobacteria</taxon>
        <taxon>Nitrosomonadales</taxon>
        <taxon>Gallionellaceae</taxon>
        <taxon>Gallionella</taxon>
    </lineage>
</organism>
<proteinExistence type="predicted"/>
<name>A0A139BWH4_9PROT</name>
<evidence type="ECO:0000256" key="8">
    <source>
        <dbReference type="ARBA" id="ARBA00023136"/>
    </source>
</evidence>
<dbReference type="Proteomes" id="UP000070578">
    <property type="component" value="Unassembled WGS sequence"/>
</dbReference>
<dbReference type="SUPFAM" id="SSF48452">
    <property type="entry name" value="TPR-like"/>
    <property type="match status" value="1"/>
</dbReference>
<accession>A0A139BWH4</accession>
<evidence type="ECO:0000259" key="11">
    <source>
        <dbReference type="Pfam" id="PF07219"/>
    </source>
</evidence>
<feature type="transmembrane region" description="Helical" evidence="10">
    <location>
        <begin position="39"/>
        <end position="59"/>
    </location>
</feature>
<comment type="subcellular location">
    <subcellularLocation>
        <location evidence="2">Cell inner membrane</location>
        <topology evidence="2">Multi-pass membrane protein</topology>
    </subcellularLocation>
</comment>
<dbReference type="Gene3D" id="1.25.40.10">
    <property type="entry name" value="Tetratricopeptide repeat domain"/>
    <property type="match status" value="1"/>
</dbReference>
<feature type="domain" description="HemY N-terminal" evidence="11">
    <location>
        <begin position="27"/>
        <end position="130"/>
    </location>
</feature>
<dbReference type="UniPathway" id="UPA00252"/>
<keyword evidence="6 10" id="KW-0812">Transmembrane</keyword>
<keyword evidence="5" id="KW-0997">Cell inner membrane</keyword>
<dbReference type="GO" id="GO:0042168">
    <property type="term" value="P:heme metabolic process"/>
    <property type="evidence" value="ECO:0007669"/>
    <property type="project" value="InterPro"/>
</dbReference>
<comment type="caution">
    <text evidence="12">The sequence shown here is derived from an EMBL/GenBank/DDBJ whole genome shotgun (WGS) entry which is preliminary data.</text>
</comment>
<dbReference type="GO" id="GO:0005886">
    <property type="term" value="C:plasma membrane"/>
    <property type="evidence" value="ECO:0007669"/>
    <property type="project" value="UniProtKB-SubCell"/>
</dbReference>
<gene>
    <name evidence="12" type="ORF">AWT59_0585</name>
</gene>
<comment type="pathway">
    <text evidence="3">Porphyrin-containing compound metabolism; protoheme biosynthesis.</text>
</comment>
<dbReference type="GO" id="GO:0006779">
    <property type="term" value="P:porphyrin-containing compound biosynthetic process"/>
    <property type="evidence" value="ECO:0007669"/>
    <property type="project" value="UniProtKB-KW"/>
</dbReference>
<dbReference type="InterPro" id="IPR011990">
    <property type="entry name" value="TPR-like_helical_dom_sf"/>
</dbReference>
<sequence>MKYLLWILGLFAAAVALATAATHNLSYVLLVYPPYRAEMSLVLFIVILLVAFALGYALIRLTSATLQLPAHVRKFRMGRAQARAHKQLEKVLGIFFEGRYAAAEKGAKHAMESGDQSALYPIIAARSAHELREYKNRDAYLSAVRGKKLGDTSMKLMAASKFMLDQRNPHAALSALREMRDSGIKNNVGALSLELKAQQQAGNWDEVLNVLDQLEKRSSIDAIVAEQLRQQVWLEKIRHQEDLAGLNRCLKNIPADLKRAGKIAAAAAQELIKKGDGSLAQQLLAHSLDAHWDSELAALYGDCLSGDAVAQIEQAEKWLNLHQQDTGLLLALGKLCLHQKLWGKAQNYLDASISISPSHEAYNALALLAERLGKSDEAFKYYHKAMSLEK</sequence>
<dbReference type="InterPro" id="IPR005254">
    <property type="entry name" value="Heme_biosyn_assoc_TPR_pro"/>
</dbReference>
<evidence type="ECO:0000256" key="1">
    <source>
        <dbReference type="ARBA" id="ARBA00002962"/>
    </source>
</evidence>
<keyword evidence="7 10" id="KW-1133">Transmembrane helix</keyword>
<evidence type="ECO:0000256" key="5">
    <source>
        <dbReference type="ARBA" id="ARBA00022519"/>
    </source>
</evidence>
<evidence type="ECO:0000256" key="10">
    <source>
        <dbReference type="SAM" id="Phobius"/>
    </source>
</evidence>
<keyword evidence="4" id="KW-1003">Cell membrane</keyword>
<evidence type="ECO:0000256" key="3">
    <source>
        <dbReference type="ARBA" id="ARBA00004744"/>
    </source>
</evidence>
<evidence type="ECO:0000313" key="13">
    <source>
        <dbReference type="Proteomes" id="UP000070578"/>
    </source>
</evidence>
<dbReference type="PROSITE" id="PS50293">
    <property type="entry name" value="TPR_REGION"/>
    <property type="match status" value="1"/>
</dbReference>
<evidence type="ECO:0000256" key="2">
    <source>
        <dbReference type="ARBA" id="ARBA00004429"/>
    </source>
</evidence>